<dbReference type="SMART" id="SM00387">
    <property type="entry name" value="HATPase_c"/>
    <property type="match status" value="1"/>
</dbReference>
<evidence type="ECO:0000256" key="2">
    <source>
        <dbReference type="ARBA" id="ARBA00012438"/>
    </source>
</evidence>
<dbReference type="PANTHER" id="PTHR24421">
    <property type="entry name" value="NITRATE/NITRITE SENSOR PROTEIN NARX-RELATED"/>
    <property type="match status" value="1"/>
</dbReference>
<keyword evidence="6 10" id="KW-0418">Kinase</keyword>
<comment type="catalytic activity">
    <reaction evidence="1">
        <text>ATP + protein L-histidine = ADP + protein N-phospho-L-histidine.</text>
        <dbReference type="EC" id="2.7.13.3"/>
    </reaction>
</comment>
<keyword evidence="3" id="KW-0597">Phosphoprotein</keyword>
<reference evidence="10 11" key="1">
    <citation type="submission" date="2020-02" db="EMBL/GenBank/DDBJ databases">
        <title>Characterization of vanA genotype vancomycin-resistant Enterococcus saigonensis VE80.</title>
        <authorList>
            <person name="Harada T."/>
            <person name="Motooka D."/>
            <person name="Nakamura S."/>
            <person name="Yamamoto Y."/>
            <person name="Kawahara R."/>
            <person name="Kawatsu K."/>
        </authorList>
    </citation>
    <scope>NUCLEOTIDE SEQUENCE [LARGE SCALE GENOMIC DNA]</scope>
    <source>
        <strain evidence="10 11">VE80</strain>
    </source>
</reference>
<evidence type="ECO:0000256" key="6">
    <source>
        <dbReference type="ARBA" id="ARBA00022777"/>
    </source>
</evidence>
<evidence type="ECO:0000313" key="10">
    <source>
        <dbReference type="EMBL" id="BCA84975.1"/>
    </source>
</evidence>
<proteinExistence type="predicted"/>
<evidence type="ECO:0000259" key="9">
    <source>
        <dbReference type="PROSITE" id="PS50109"/>
    </source>
</evidence>
<keyword evidence="4" id="KW-0808">Transferase</keyword>
<evidence type="ECO:0000256" key="5">
    <source>
        <dbReference type="ARBA" id="ARBA00022741"/>
    </source>
</evidence>
<dbReference type="InterPro" id="IPR036890">
    <property type="entry name" value="HATPase_C_sf"/>
</dbReference>
<dbReference type="InterPro" id="IPR005467">
    <property type="entry name" value="His_kinase_dom"/>
</dbReference>
<dbReference type="KEGG" id="esg:EsVE80_04980"/>
<dbReference type="EMBL" id="AP022822">
    <property type="protein sequence ID" value="BCA84975.1"/>
    <property type="molecule type" value="Genomic_DNA"/>
</dbReference>
<evidence type="ECO:0000256" key="3">
    <source>
        <dbReference type="ARBA" id="ARBA00022553"/>
    </source>
</evidence>
<accession>A0A679II35</accession>
<dbReference type="Gene3D" id="3.30.565.10">
    <property type="entry name" value="Histidine kinase-like ATPase, C-terminal domain"/>
    <property type="match status" value="1"/>
</dbReference>
<keyword evidence="11" id="KW-1185">Reference proteome</keyword>
<dbReference type="GO" id="GO:0046983">
    <property type="term" value="F:protein dimerization activity"/>
    <property type="evidence" value="ECO:0007669"/>
    <property type="project" value="InterPro"/>
</dbReference>
<dbReference type="PANTHER" id="PTHR24421:SF10">
    <property type="entry name" value="NITRATE_NITRITE SENSOR PROTEIN NARQ"/>
    <property type="match status" value="1"/>
</dbReference>
<dbReference type="AlphaFoldDB" id="A0A679II35"/>
<organism evidence="10 11">
    <name type="scientific">Enterococcus saigonensis</name>
    <dbReference type="NCBI Taxonomy" id="1805431"/>
    <lineage>
        <taxon>Bacteria</taxon>
        <taxon>Bacillati</taxon>
        <taxon>Bacillota</taxon>
        <taxon>Bacilli</taxon>
        <taxon>Lactobacillales</taxon>
        <taxon>Enterococcaceae</taxon>
        <taxon>Enterococcus</taxon>
    </lineage>
</organism>
<dbReference type="Gene3D" id="1.20.5.1930">
    <property type="match status" value="1"/>
</dbReference>
<dbReference type="RefSeq" id="WP_173102341.1">
    <property type="nucleotide sequence ID" value="NZ_AP022822.1"/>
</dbReference>
<evidence type="ECO:0000256" key="1">
    <source>
        <dbReference type="ARBA" id="ARBA00000085"/>
    </source>
</evidence>
<dbReference type="GO" id="GO:0016020">
    <property type="term" value="C:membrane"/>
    <property type="evidence" value="ECO:0007669"/>
    <property type="project" value="InterPro"/>
</dbReference>
<evidence type="ECO:0000313" key="11">
    <source>
        <dbReference type="Proteomes" id="UP000502998"/>
    </source>
</evidence>
<dbReference type="InterPro" id="IPR011712">
    <property type="entry name" value="Sig_transdc_His_kin_sub3_dim/P"/>
</dbReference>
<keyword evidence="7" id="KW-0067">ATP-binding</keyword>
<feature type="domain" description="Histidine kinase" evidence="9">
    <location>
        <begin position="131"/>
        <end position="321"/>
    </location>
</feature>
<name>A0A679II35_9ENTE</name>
<dbReference type="GO" id="GO:0000155">
    <property type="term" value="F:phosphorelay sensor kinase activity"/>
    <property type="evidence" value="ECO:0007669"/>
    <property type="project" value="InterPro"/>
</dbReference>
<dbReference type="InterPro" id="IPR050482">
    <property type="entry name" value="Sensor_HK_TwoCompSys"/>
</dbReference>
<evidence type="ECO:0000256" key="8">
    <source>
        <dbReference type="ARBA" id="ARBA00023012"/>
    </source>
</evidence>
<dbReference type="Pfam" id="PF07730">
    <property type="entry name" value="HisKA_3"/>
    <property type="match status" value="1"/>
</dbReference>
<protein>
    <recommendedName>
        <fullName evidence="2">histidine kinase</fullName>
        <ecNumber evidence="2">2.7.13.3</ecNumber>
    </recommendedName>
</protein>
<dbReference type="Pfam" id="PF02518">
    <property type="entry name" value="HATPase_c"/>
    <property type="match status" value="1"/>
</dbReference>
<keyword evidence="8" id="KW-0902">Two-component regulatory system</keyword>
<dbReference type="CDD" id="cd16917">
    <property type="entry name" value="HATPase_UhpB-NarQ-NarX-like"/>
    <property type="match status" value="1"/>
</dbReference>
<dbReference type="GO" id="GO:0005524">
    <property type="term" value="F:ATP binding"/>
    <property type="evidence" value="ECO:0007669"/>
    <property type="project" value="UniProtKB-KW"/>
</dbReference>
<evidence type="ECO:0000256" key="4">
    <source>
        <dbReference type="ARBA" id="ARBA00022679"/>
    </source>
</evidence>
<dbReference type="InterPro" id="IPR003594">
    <property type="entry name" value="HATPase_dom"/>
</dbReference>
<dbReference type="PROSITE" id="PS50109">
    <property type="entry name" value="HIS_KIN"/>
    <property type="match status" value="1"/>
</dbReference>
<sequence>MISFDETLFAELSEAIWLLVEGDCHRTSAAKKLEKNYHINLAKIIELAKGEGCYLHPTKAACENCLVTGEIKSSGFPLILMDQDNNPHEFLGKVTSKDKATLVQITLQKTSNNVNSLFGYLNDARESERKKIAQDLHDGIAQSIYSLMLETRGIKWVPDEKQQEKLKAIDRHFAEVLEEVRDLAGELRPMSLDEFGLVPALEQFVNRTEEMTGFEIDLTVTGVQASLPEIIRTTVYRVVQEAIANAMKYAGVNQVQLHLDFARFLTIEIVDDGYGFDPLQKKQGFGLMNMQERIHALAGTFHLLTEPNHGTKIKITVPLEKNVTVND</sequence>
<keyword evidence="5" id="KW-0547">Nucleotide-binding</keyword>
<dbReference type="EC" id="2.7.13.3" evidence="2"/>
<dbReference type="SUPFAM" id="SSF55874">
    <property type="entry name" value="ATPase domain of HSP90 chaperone/DNA topoisomerase II/histidine kinase"/>
    <property type="match status" value="1"/>
</dbReference>
<evidence type="ECO:0000256" key="7">
    <source>
        <dbReference type="ARBA" id="ARBA00022840"/>
    </source>
</evidence>
<dbReference type="Proteomes" id="UP000502998">
    <property type="component" value="Chromosome"/>
</dbReference>
<gene>
    <name evidence="10" type="primary">hpk4</name>
    <name evidence="10" type="ORF">EsVE80_04980</name>
</gene>